<gene>
    <name evidence="1" type="ORF">RchiOBHm_Chr1g0317961</name>
</gene>
<organism evidence="1 2">
    <name type="scientific">Rosa chinensis</name>
    <name type="common">China rose</name>
    <dbReference type="NCBI Taxonomy" id="74649"/>
    <lineage>
        <taxon>Eukaryota</taxon>
        <taxon>Viridiplantae</taxon>
        <taxon>Streptophyta</taxon>
        <taxon>Embryophyta</taxon>
        <taxon>Tracheophyta</taxon>
        <taxon>Spermatophyta</taxon>
        <taxon>Magnoliopsida</taxon>
        <taxon>eudicotyledons</taxon>
        <taxon>Gunneridae</taxon>
        <taxon>Pentapetalae</taxon>
        <taxon>rosids</taxon>
        <taxon>fabids</taxon>
        <taxon>Rosales</taxon>
        <taxon>Rosaceae</taxon>
        <taxon>Rosoideae</taxon>
        <taxon>Rosoideae incertae sedis</taxon>
        <taxon>Rosa</taxon>
    </lineage>
</organism>
<evidence type="ECO:0000313" key="2">
    <source>
        <dbReference type="Proteomes" id="UP000238479"/>
    </source>
</evidence>
<name>A0A2P6S855_ROSCH</name>
<proteinExistence type="predicted"/>
<dbReference type="AlphaFoldDB" id="A0A2P6S855"/>
<dbReference type="Gramene" id="PRQ54825">
    <property type="protein sequence ID" value="PRQ54825"/>
    <property type="gene ID" value="RchiOBHm_Chr1g0317961"/>
</dbReference>
<dbReference type="EMBL" id="PDCK01000039">
    <property type="protein sequence ID" value="PRQ54825.1"/>
    <property type="molecule type" value="Genomic_DNA"/>
</dbReference>
<keyword evidence="2" id="KW-1185">Reference proteome</keyword>
<protein>
    <submittedName>
        <fullName evidence="1">Uncharacterized protein</fullName>
    </submittedName>
</protein>
<reference evidence="1 2" key="1">
    <citation type="journal article" date="2018" name="Nat. Genet.">
        <title>The Rosa genome provides new insights in the design of modern roses.</title>
        <authorList>
            <person name="Bendahmane M."/>
        </authorList>
    </citation>
    <scope>NUCLEOTIDE SEQUENCE [LARGE SCALE GENOMIC DNA]</scope>
    <source>
        <strain evidence="2">cv. Old Blush</strain>
    </source>
</reference>
<accession>A0A2P6S855</accession>
<sequence>MLKSWDTDIHPFGHTNNGNYMNIDGIARLFFRQKFNNLLFVFLPSNHRSSELTRTWRCFSLLGR</sequence>
<comment type="caution">
    <text evidence="1">The sequence shown here is derived from an EMBL/GenBank/DDBJ whole genome shotgun (WGS) entry which is preliminary data.</text>
</comment>
<dbReference type="Proteomes" id="UP000238479">
    <property type="component" value="Chromosome 1"/>
</dbReference>
<evidence type="ECO:0000313" key="1">
    <source>
        <dbReference type="EMBL" id="PRQ54825.1"/>
    </source>
</evidence>